<evidence type="ECO:0000256" key="1">
    <source>
        <dbReference type="ARBA" id="ARBA00022801"/>
    </source>
</evidence>
<dbReference type="SUPFAM" id="SSF53474">
    <property type="entry name" value="alpha/beta-Hydrolases"/>
    <property type="match status" value="1"/>
</dbReference>
<reference evidence="4" key="1">
    <citation type="journal article" date="2019" name="Int. J. Syst. Evol. Microbiol.">
        <title>The Global Catalogue of Microorganisms (GCM) 10K type strain sequencing project: providing services to taxonomists for standard genome sequencing and annotation.</title>
        <authorList>
            <consortium name="The Broad Institute Genomics Platform"/>
            <consortium name="The Broad Institute Genome Sequencing Center for Infectious Disease"/>
            <person name="Wu L."/>
            <person name="Ma J."/>
        </authorList>
    </citation>
    <scope>NUCLEOTIDE SEQUENCE [LARGE SCALE GENOMIC DNA]</scope>
    <source>
        <strain evidence="4">XZYJ18</strain>
    </source>
</reference>
<dbReference type="PRINTS" id="PR00412">
    <property type="entry name" value="EPOXHYDRLASE"/>
</dbReference>
<dbReference type="Pfam" id="PF00561">
    <property type="entry name" value="Abhydrolase_1"/>
    <property type="match status" value="1"/>
</dbReference>
<protein>
    <submittedName>
        <fullName evidence="3">Haloalkane dehalogenase</fullName>
        <ecNumber evidence="3">3.8.1.5</ecNumber>
    </submittedName>
</protein>
<organism evidence="3 4">
    <name type="scientific">Actinomycetospora rhizophila</name>
    <dbReference type="NCBI Taxonomy" id="1416876"/>
    <lineage>
        <taxon>Bacteria</taxon>
        <taxon>Bacillati</taxon>
        <taxon>Actinomycetota</taxon>
        <taxon>Actinomycetes</taxon>
        <taxon>Pseudonocardiales</taxon>
        <taxon>Pseudonocardiaceae</taxon>
        <taxon>Actinomycetospora</taxon>
    </lineage>
</organism>
<dbReference type="EC" id="3.8.1.5" evidence="3"/>
<accession>A0ABV9ZF00</accession>
<dbReference type="NCBIfam" id="NF002938">
    <property type="entry name" value="PRK03592.1"/>
    <property type="match status" value="1"/>
</dbReference>
<sequence>MTTASTPSATDPHPRRRVEVDGLEMSYVETGIGDPIVFLHGNPTSAYLWRNVIPHVADLGRCLAPDLIGHGDSAKAPEYNYRFVDHVRWLDEWFDTVGATANVHLVVHDWGSGLGFHRAKRFPDQIASITYMEALVQPRPWDGFGDGEPMFRALRTARGEDMALGDNIFVEDVIPNTVIRKMTDAEMEVYRAPWPSRESRIPTLLWAREIPVEGETRPADVFEIVNDYAAFMAHSPIPKLFVRANPGNILHEPGVEVDHCRTWPNQHEVEVPGIHFLQEDSPDQIGQALRGFLQGLRA</sequence>
<evidence type="ECO:0000313" key="4">
    <source>
        <dbReference type="Proteomes" id="UP001596175"/>
    </source>
</evidence>
<proteinExistence type="predicted"/>
<dbReference type="Proteomes" id="UP001596175">
    <property type="component" value="Unassembled WGS sequence"/>
</dbReference>
<evidence type="ECO:0000259" key="2">
    <source>
        <dbReference type="Pfam" id="PF00561"/>
    </source>
</evidence>
<name>A0ABV9ZF00_9PSEU</name>
<dbReference type="InterPro" id="IPR000639">
    <property type="entry name" value="Epox_hydrolase-like"/>
</dbReference>
<dbReference type="GO" id="GO:0018786">
    <property type="term" value="F:haloalkane dehalogenase activity"/>
    <property type="evidence" value="ECO:0007669"/>
    <property type="project" value="UniProtKB-EC"/>
</dbReference>
<keyword evidence="4" id="KW-1185">Reference proteome</keyword>
<dbReference type="EMBL" id="JBHSKG010000005">
    <property type="protein sequence ID" value="MFC5139101.1"/>
    <property type="molecule type" value="Genomic_DNA"/>
</dbReference>
<dbReference type="RefSeq" id="WP_378021289.1">
    <property type="nucleotide sequence ID" value="NZ_JBHSKG010000005.1"/>
</dbReference>
<dbReference type="PANTHER" id="PTHR43329">
    <property type="entry name" value="EPOXIDE HYDROLASE"/>
    <property type="match status" value="1"/>
</dbReference>
<dbReference type="Gene3D" id="3.40.50.1820">
    <property type="entry name" value="alpha/beta hydrolase"/>
    <property type="match status" value="1"/>
</dbReference>
<feature type="domain" description="AB hydrolase-1" evidence="2">
    <location>
        <begin position="35"/>
        <end position="164"/>
    </location>
</feature>
<dbReference type="InterPro" id="IPR000073">
    <property type="entry name" value="AB_hydrolase_1"/>
</dbReference>
<keyword evidence="1 3" id="KW-0378">Hydrolase</keyword>
<dbReference type="InterPro" id="IPR029058">
    <property type="entry name" value="AB_hydrolase_fold"/>
</dbReference>
<gene>
    <name evidence="3" type="ORF">ACFPK1_12735</name>
</gene>
<comment type="caution">
    <text evidence="3">The sequence shown here is derived from an EMBL/GenBank/DDBJ whole genome shotgun (WGS) entry which is preliminary data.</text>
</comment>
<evidence type="ECO:0000313" key="3">
    <source>
        <dbReference type="EMBL" id="MFC5139101.1"/>
    </source>
</evidence>